<protein>
    <submittedName>
        <fullName evidence="2">Uncharacterized protein</fullName>
    </submittedName>
</protein>
<feature type="transmembrane region" description="Helical" evidence="1">
    <location>
        <begin position="108"/>
        <end position="130"/>
    </location>
</feature>
<comment type="caution">
    <text evidence="2">The sequence shown here is derived from an EMBL/GenBank/DDBJ whole genome shotgun (WGS) entry which is preliminary data.</text>
</comment>
<evidence type="ECO:0000256" key="1">
    <source>
        <dbReference type="SAM" id="Phobius"/>
    </source>
</evidence>
<evidence type="ECO:0000313" key="3">
    <source>
        <dbReference type="Proteomes" id="UP000772434"/>
    </source>
</evidence>
<organism evidence="2 3">
    <name type="scientific">Rhodocollybia butyracea</name>
    <dbReference type="NCBI Taxonomy" id="206335"/>
    <lineage>
        <taxon>Eukaryota</taxon>
        <taxon>Fungi</taxon>
        <taxon>Dikarya</taxon>
        <taxon>Basidiomycota</taxon>
        <taxon>Agaricomycotina</taxon>
        <taxon>Agaricomycetes</taxon>
        <taxon>Agaricomycetidae</taxon>
        <taxon>Agaricales</taxon>
        <taxon>Marasmiineae</taxon>
        <taxon>Omphalotaceae</taxon>
        <taxon>Rhodocollybia</taxon>
    </lineage>
</organism>
<dbReference type="EMBL" id="JADNRY010000012">
    <property type="protein sequence ID" value="KAF9074752.1"/>
    <property type="molecule type" value="Genomic_DNA"/>
</dbReference>
<accession>A0A9P5Q539</accession>
<keyword evidence="1" id="KW-1133">Transmembrane helix</keyword>
<keyword evidence="3" id="KW-1185">Reference proteome</keyword>
<feature type="transmembrane region" description="Helical" evidence="1">
    <location>
        <begin position="191"/>
        <end position="211"/>
    </location>
</feature>
<gene>
    <name evidence="2" type="ORF">BDP27DRAFT_1316784</name>
</gene>
<reference evidence="2" key="1">
    <citation type="submission" date="2020-11" db="EMBL/GenBank/DDBJ databases">
        <authorList>
            <consortium name="DOE Joint Genome Institute"/>
            <person name="Ahrendt S."/>
            <person name="Riley R."/>
            <person name="Andreopoulos W."/>
            <person name="Labutti K."/>
            <person name="Pangilinan J."/>
            <person name="Ruiz-Duenas F.J."/>
            <person name="Barrasa J.M."/>
            <person name="Sanchez-Garcia M."/>
            <person name="Camarero S."/>
            <person name="Miyauchi S."/>
            <person name="Serrano A."/>
            <person name="Linde D."/>
            <person name="Babiker R."/>
            <person name="Drula E."/>
            <person name="Ayuso-Fernandez I."/>
            <person name="Pacheco R."/>
            <person name="Padilla G."/>
            <person name="Ferreira P."/>
            <person name="Barriuso J."/>
            <person name="Kellner H."/>
            <person name="Castanera R."/>
            <person name="Alfaro M."/>
            <person name="Ramirez L."/>
            <person name="Pisabarro A.G."/>
            <person name="Kuo A."/>
            <person name="Tritt A."/>
            <person name="Lipzen A."/>
            <person name="He G."/>
            <person name="Yan M."/>
            <person name="Ng V."/>
            <person name="Cullen D."/>
            <person name="Martin F."/>
            <person name="Rosso M.-N."/>
            <person name="Henrissat B."/>
            <person name="Hibbett D."/>
            <person name="Martinez A.T."/>
            <person name="Grigoriev I.V."/>
        </authorList>
    </citation>
    <scope>NUCLEOTIDE SEQUENCE</scope>
    <source>
        <strain evidence="2">AH 40177</strain>
    </source>
</reference>
<dbReference type="Proteomes" id="UP000772434">
    <property type="component" value="Unassembled WGS sequence"/>
</dbReference>
<feature type="transmembrane region" description="Helical" evidence="1">
    <location>
        <begin position="82"/>
        <end position="101"/>
    </location>
</feature>
<feature type="transmembrane region" description="Helical" evidence="1">
    <location>
        <begin position="48"/>
        <end position="70"/>
    </location>
</feature>
<feature type="transmembrane region" description="Helical" evidence="1">
    <location>
        <begin position="150"/>
        <end position="170"/>
    </location>
</feature>
<keyword evidence="1" id="KW-0472">Membrane</keyword>
<evidence type="ECO:0000313" key="2">
    <source>
        <dbReference type="EMBL" id="KAF9074752.1"/>
    </source>
</evidence>
<name>A0A9P5Q539_9AGAR</name>
<sequence length="279" mass="31019">MSGLDDETVNQLQENTITTTIGGIFYGTCGVIPTYHLTNFRRGLRHSVALMFIGQTLNLVAITVSELKIMKSLGTTPYDPTVALYFLSDVIVVWRAWILYNDRFYLRILLGLCVLGSLVGVSLDSVFVLLEAFTNSTGEANSLTKIRVLMPTMLLITNFTATVIITMKTWDYRRTIKLDLGHTSQKSDVEQILLLLLESGLIYCACWVYRLYNFTNPGALSFAGRNVFATLLPHLTAIYPTLIIILVTAQKSYSESSTLSVAQSSLQFSSTPLETAEDK</sequence>
<dbReference type="AlphaFoldDB" id="A0A9P5Q539"/>
<dbReference type="OrthoDB" id="3174319at2759"/>
<proteinExistence type="predicted"/>
<keyword evidence="1" id="KW-0812">Transmembrane</keyword>
<feature type="transmembrane region" description="Helical" evidence="1">
    <location>
        <begin position="231"/>
        <end position="249"/>
    </location>
</feature>